<proteinExistence type="inferred from homology"/>
<dbReference type="GO" id="GO:0015658">
    <property type="term" value="F:branched-chain amino acid transmembrane transporter activity"/>
    <property type="evidence" value="ECO:0007669"/>
    <property type="project" value="TreeGrafter"/>
</dbReference>
<keyword evidence="5" id="KW-0029">Amino-acid transport</keyword>
<dbReference type="SMART" id="SM00382">
    <property type="entry name" value="AAA"/>
    <property type="match status" value="1"/>
</dbReference>
<dbReference type="InterPro" id="IPR003593">
    <property type="entry name" value="AAA+_ATPase"/>
</dbReference>
<evidence type="ECO:0000256" key="5">
    <source>
        <dbReference type="ARBA" id="ARBA00022970"/>
    </source>
</evidence>
<evidence type="ECO:0000313" key="8">
    <source>
        <dbReference type="Proteomes" id="UP000295530"/>
    </source>
</evidence>
<dbReference type="Proteomes" id="UP000295530">
    <property type="component" value="Unassembled WGS sequence"/>
</dbReference>
<keyword evidence="8" id="KW-1185">Reference proteome</keyword>
<evidence type="ECO:0000313" key="7">
    <source>
        <dbReference type="EMBL" id="TDN64832.1"/>
    </source>
</evidence>
<dbReference type="EMBL" id="SNVX01000001">
    <property type="protein sequence ID" value="TDN64832.1"/>
    <property type="molecule type" value="Genomic_DNA"/>
</dbReference>
<evidence type="ECO:0000256" key="2">
    <source>
        <dbReference type="ARBA" id="ARBA00022448"/>
    </source>
</evidence>
<protein>
    <submittedName>
        <fullName evidence="7">ABC-type branched-subunit amino acid transport system ATPase component</fullName>
    </submittedName>
</protein>
<dbReference type="InterPro" id="IPR027417">
    <property type="entry name" value="P-loop_NTPase"/>
</dbReference>
<sequence>MLSLRAVNHYYGSQHILWNLSLDLAPGECTCVLGLPGMGKTTLVNCIAGFQAIESGTMIWQDVSGPPRDLLMLSPPLRAAMGIGYVPQDKRIFSQMTVEENLQIAMKAGHEGSGAIGSDIFDLMPDLYPLRHVKGALMSDDDQYQLALASALVTKPKLLILDEPTRGMGAGFMHKLGECLLRLNRDLGLTVLLAEQHLPFIRRVADKFCLLHRGRNVAQGAVNQLDTRLLEQFMTPDEAP</sequence>
<dbReference type="PANTHER" id="PTHR43820:SF5">
    <property type="entry name" value="HIGH-AFFINITY BRANCHED-CHAIN AMINO ACID TRANSPORT ATP-BINDING PROTEIN"/>
    <property type="match status" value="1"/>
</dbReference>
<dbReference type="PROSITE" id="PS50893">
    <property type="entry name" value="ABC_TRANSPORTER_2"/>
    <property type="match status" value="1"/>
</dbReference>
<dbReference type="GO" id="GO:0016887">
    <property type="term" value="F:ATP hydrolysis activity"/>
    <property type="evidence" value="ECO:0007669"/>
    <property type="project" value="InterPro"/>
</dbReference>
<dbReference type="AlphaFoldDB" id="A0A4R6EZN9"/>
<feature type="domain" description="ABC transporter" evidence="6">
    <location>
        <begin position="2"/>
        <end position="238"/>
    </location>
</feature>
<organism evidence="7 8">
    <name type="scientific">Scandinavium goeteborgense</name>
    <dbReference type="NCBI Taxonomy" id="1851514"/>
    <lineage>
        <taxon>Bacteria</taxon>
        <taxon>Pseudomonadati</taxon>
        <taxon>Pseudomonadota</taxon>
        <taxon>Gammaproteobacteria</taxon>
        <taxon>Enterobacterales</taxon>
        <taxon>Enterobacteriaceae</taxon>
        <taxon>Scandinavium</taxon>
    </lineage>
</organism>
<dbReference type="GO" id="GO:0005524">
    <property type="term" value="F:ATP binding"/>
    <property type="evidence" value="ECO:0007669"/>
    <property type="project" value="UniProtKB-KW"/>
</dbReference>
<gene>
    <name evidence="7" type="ORF">EC847_101768</name>
</gene>
<comment type="similarity">
    <text evidence="1">Belongs to the ABC transporter superfamily.</text>
</comment>
<accession>A0A4R6EZN9</accession>
<keyword evidence="4" id="KW-0067">ATP-binding</keyword>
<dbReference type="Gene3D" id="3.40.50.300">
    <property type="entry name" value="P-loop containing nucleotide triphosphate hydrolases"/>
    <property type="match status" value="1"/>
</dbReference>
<evidence type="ECO:0000256" key="4">
    <source>
        <dbReference type="ARBA" id="ARBA00022840"/>
    </source>
</evidence>
<dbReference type="InterPro" id="IPR052156">
    <property type="entry name" value="BCAA_Transport_ATP-bd_LivF"/>
</dbReference>
<dbReference type="OrthoDB" id="9776369at2"/>
<dbReference type="SUPFAM" id="SSF52540">
    <property type="entry name" value="P-loop containing nucleoside triphosphate hydrolases"/>
    <property type="match status" value="1"/>
</dbReference>
<dbReference type="InterPro" id="IPR003439">
    <property type="entry name" value="ABC_transporter-like_ATP-bd"/>
</dbReference>
<keyword evidence="2" id="KW-0813">Transport</keyword>
<dbReference type="RefSeq" id="WP_110510039.1">
    <property type="nucleotide sequence ID" value="NZ_JALIGB010000020.1"/>
</dbReference>
<comment type="caution">
    <text evidence="7">The sequence shown here is derived from an EMBL/GenBank/DDBJ whole genome shotgun (WGS) entry which is preliminary data.</text>
</comment>
<keyword evidence="3" id="KW-0547">Nucleotide-binding</keyword>
<dbReference type="PANTHER" id="PTHR43820">
    <property type="entry name" value="HIGH-AFFINITY BRANCHED-CHAIN AMINO ACID TRANSPORT ATP-BINDING PROTEIN LIVF"/>
    <property type="match status" value="1"/>
</dbReference>
<reference evidence="7 8" key="1">
    <citation type="submission" date="2019-03" db="EMBL/GenBank/DDBJ databases">
        <title>Genomic analyses of the natural microbiome of Caenorhabditis elegans.</title>
        <authorList>
            <person name="Samuel B."/>
        </authorList>
    </citation>
    <scope>NUCLEOTIDE SEQUENCE [LARGE SCALE GENOMIC DNA]</scope>
    <source>
        <strain evidence="7 8">BIGb0156</strain>
    </source>
</reference>
<evidence type="ECO:0000259" key="6">
    <source>
        <dbReference type="PROSITE" id="PS50893"/>
    </source>
</evidence>
<evidence type="ECO:0000256" key="1">
    <source>
        <dbReference type="ARBA" id="ARBA00005417"/>
    </source>
</evidence>
<dbReference type="Pfam" id="PF00005">
    <property type="entry name" value="ABC_tran"/>
    <property type="match status" value="1"/>
</dbReference>
<name>A0A4R6EZN9_SCAGO</name>
<dbReference type="GO" id="GO:0015807">
    <property type="term" value="P:L-amino acid transport"/>
    <property type="evidence" value="ECO:0007669"/>
    <property type="project" value="TreeGrafter"/>
</dbReference>
<evidence type="ECO:0000256" key="3">
    <source>
        <dbReference type="ARBA" id="ARBA00022741"/>
    </source>
</evidence>